<dbReference type="SUPFAM" id="SSF53850">
    <property type="entry name" value="Periplasmic binding protein-like II"/>
    <property type="match status" value="1"/>
</dbReference>
<evidence type="ECO:0000256" key="1">
    <source>
        <dbReference type="SAM" id="SignalP"/>
    </source>
</evidence>
<name>L7W1Y6_9BACT</name>
<feature type="signal peptide" evidence="1">
    <location>
        <begin position="1"/>
        <end position="33"/>
    </location>
</feature>
<feature type="chain" id="PRO_5003984930" description="Phosphonate ABC transporter phosphate-binding periplasmic component" evidence="1">
    <location>
        <begin position="34"/>
        <end position="321"/>
    </location>
</feature>
<sequence>MSHGKPSSLNLSRRQLALALGAALWGIAGSAQAADGPLQLAFYAPTAPLPSAEARYAFTDKLGQALGAAGVPVQTKIFARPQDFEAALKKGLIDLAVIDPLYVAERGTNFQVLAIATASGEAYLRWGLYTHEAGGSLFDMAGKRLAWVAPGGKDGTYIGNVLLYGELKTSFFNLRPAAPDMTAAVSEVVLRRADCVFAPEQATSGKSLRKVYDTGEGGRLPNPVLVSTSSRVTEPIAATIRKAVSGFNTTGILDGFKTTAVAADAVRIVRSKLKGRPDRALVLAEPSRLNTQVQSSMISTPEQTPAALPLRALFAPSEGIP</sequence>
<dbReference type="AlphaFoldDB" id="L7W1Y6"/>
<organism evidence="2">
    <name type="scientific">uncultured bacterium A1Q1_fos_565</name>
    <dbReference type="NCBI Taxonomy" id="1256585"/>
    <lineage>
        <taxon>Bacteria</taxon>
        <taxon>environmental samples</taxon>
    </lineage>
</organism>
<proteinExistence type="predicted"/>
<protein>
    <recommendedName>
        <fullName evidence="3">Phosphonate ABC transporter phosphate-binding periplasmic component</fullName>
    </recommendedName>
</protein>
<dbReference type="Pfam" id="PF12974">
    <property type="entry name" value="Phosphonate-bd"/>
    <property type="match status" value="1"/>
</dbReference>
<accession>L7W1Y6</accession>
<reference evidence="2" key="1">
    <citation type="submission" date="2012-09" db="EMBL/GenBank/DDBJ databases">
        <title>Metagenomic Characterization of a Microbial Community in Wastewater Detects High Levels of Antibiotic Resistance.</title>
        <authorList>
            <person name="Abrams M."/>
            <person name="Caldwell A."/>
            <person name="Vandaei E."/>
            <person name="Lee W."/>
            <person name="Perrott J."/>
            <person name="Khan S.Y."/>
            <person name="Ta J."/>
            <person name="Romero D."/>
            <person name="Nguyen V."/>
            <person name="Pourmand N."/>
            <person name="Ouverney C.C."/>
        </authorList>
    </citation>
    <scope>NUCLEOTIDE SEQUENCE</scope>
</reference>
<dbReference type="EMBL" id="JX649908">
    <property type="protein sequence ID" value="AGC72630.1"/>
    <property type="molecule type" value="Genomic_DNA"/>
</dbReference>
<evidence type="ECO:0008006" key="3">
    <source>
        <dbReference type="Google" id="ProtNLM"/>
    </source>
</evidence>
<keyword evidence="1" id="KW-0732">Signal</keyword>
<evidence type="ECO:0000313" key="2">
    <source>
        <dbReference type="EMBL" id="AGC72630.1"/>
    </source>
</evidence>